<dbReference type="Pfam" id="PF13347">
    <property type="entry name" value="MFS_2"/>
    <property type="match status" value="1"/>
</dbReference>
<feature type="transmembrane region" description="Helical" evidence="2">
    <location>
        <begin position="531"/>
        <end position="553"/>
    </location>
</feature>
<evidence type="ECO:0000256" key="1">
    <source>
        <dbReference type="ARBA" id="ARBA00009617"/>
    </source>
</evidence>
<dbReference type="PANTHER" id="PTHR11328:SF24">
    <property type="entry name" value="MAJOR FACILITATOR SUPERFAMILY (MFS) PROFILE DOMAIN-CONTAINING PROTEIN"/>
    <property type="match status" value="1"/>
</dbReference>
<keyword evidence="2" id="KW-1133">Transmembrane helix</keyword>
<feature type="transmembrane region" description="Helical" evidence="2">
    <location>
        <begin position="342"/>
        <end position="362"/>
    </location>
</feature>
<keyword evidence="2" id="KW-0472">Membrane</keyword>
<feature type="transmembrane region" description="Helical" evidence="2">
    <location>
        <begin position="194"/>
        <end position="218"/>
    </location>
</feature>
<feature type="transmembrane region" description="Helical" evidence="2">
    <location>
        <begin position="317"/>
        <end position="336"/>
    </location>
</feature>
<dbReference type="RefSeq" id="WP_160629854.1">
    <property type="nucleotide sequence ID" value="NZ_CP047593.1"/>
</dbReference>
<dbReference type="PANTHER" id="PTHR11328">
    <property type="entry name" value="MAJOR FACILITATOR SUPERFAMILY DOMAIN-CONTAINING PROTEIN"/>
    <property type="match status" value="1"/>
</dbReference>
<dbReference type="EMBL" id="CP047593">
    <property type="protein sequence ID" value="QHI70682.1"/>
    <property type="molecule type" value="Genomic_DNA"/>
</dbReference>
<evidence type="ECO:0000256" key="2">
    <source>
        <dbReference type="SAM" id="Phobius"/>
    </source>
</evidence>
<sequence>MMQKHSVHKAVPKDRVPMSVRIGWGCGGVADNFIMNVLNMIFLVLYVQYFKMPPVLAGAALAIPRFVDAVTDPMIGNLSDNTRSRWGRRRPYMMAGAILSAVLLPLFWLPPSGAENPVWYQNPAFIFATVLGVVFAVTYTLFVVPYTALGYELTPDYDEKTRVLAWRMYIGLLASLTVPWAYKLCQLDTFPNEAVGAVWVSIGFGIVIIITGLIPVLVCREREDVQKQETSPFLQATKATLTNKAFLVLLVAYIIIIVGLFSAANLGAFVNIYYICGGNKDFGGLLVAVAGSLGAIISYFSMFLVTAVSVRTGKKTGMILGLILALLGVIGAWFAMDPRWPLAQLLTTVVACMGLQGCWLMVSSMVADICDEDELKTGLRREGMFGAINGFALKAALSFTALIGGWLLSYSGFDAEQIDQFEARTIAEVIEPARELNLGGAAFEKAGRRFVEISDDKSSMEGSKWTSLWRLLKGEKVFFRWYDFEDAVNTMLAGIPAAQTPELKAYVETVQDGFLTDFAEQKRVALLMKKLVIGFQAAGLMIAIIIFAFYPITRERAEETRRKLDERKSHETNG</sequence>
<proteinExistence type="inferred from homology"/>
<dbReference type="SUPFAM" id="SSF103473">
    <property type="entry name" value="MFS general substrate transporter"/>
    <property type="match status" value="1"/>
</dbReference>
<keyword evidence="4" id="KW-1185">Reference proteome</keyword>
<keyword evidence="2" id="KW-0812">Transmembrane</keyword>
<accession>A0A6P1M9H4</accession>
<dbReference type="Gene3D" id="1.20.1250.20">
    <property type="entry name" value="MFS general substrate transporter like domains"/>
    <property type="match status" value="2"/>
</dbReference>
<evidence type="ECO:0000313" key="4">
    <source>
        <dbReference type="Proteomes" id="UP000464954"/>
    </source>
</evidence>
<organism evidence="3 4">
    <name type="scientific">Tichowtungia aerotolerans</name>
    <dbReference type="NCBI Taxonomy" id="2697043"/>
    <lineage>
        <taxon>Bacteria</taxon>
        <taxon>Pseudomonadati</taxon>
        <taxon>Kiritimatiellota</taxon>
        <taxon>Tichowtungiia</taxon>
        <taxon>Tichowtungiales</taxon>
        <taxon>Tichowtungiaceae</taxon>
        <taxon>Tichowtungia</taxon>
    </lineage>
</organism>
<dbReference type="GO" id="GO:0005886">
    <property type="term" value="C:plasma membrane"/>
    <property type="evidence" value="ECO:0007669"/>
    <property type="project" value="TreeGrafter"/>
</dbReference>
<feature type="transmembrane region" description="Helical" evidence="2">
    <location>
        <begin position="21"/>
        <end position="46"/>
    </location>
</feature>
<feature type="transmembrane region" description="Helical" evidence="2">
    <location>
        <begin position="163"/>
        <end position="182"/>
    </location>
</feature>
<dbReference type="GO" id="GO:0015293">
    <property type="term" value="F:symporter activity"/>
    <property type="evidence" value="ECO:0007669"/>
    <property type="project" value="InterPro"/>
</dbReference>
<dbReference type="Proteomes" id="UP000464954">
    <property type="component" value="Chromosome"/>
</dbReference>
<gene>
    <name evidence="3" type="ORF">GT409_14960</name>
</gene>
<reference evidence="3 4" key="1">
    <citation type="submission" date="2020-01" db="EMBL/GenBank/DDBJ databases">
        <title>Ponticoccus aerotolerans gen. nov., sp. nov., an anaerobic bacterium and proposal of Ponticoccusceae fam. nov., Ponticoccusles ord. nov. and Ponticoccuse classis nov. in the phylum Kiritimatiellaeota.</title>
        <authorList>
            <person name="Zhou L.Y."/>
            <person name="Du Z.J."/>
        </authorList>
    </citation>
    <scope>NUCLEOTIDE SEQUENCE [LARGE SCALE GENOMIC DNA]</scope>
    <source>
        <strain evidence="3 4">S-5007</strain>
    </source>
</reference>
<dbReference type="InterPro" id="IPR036259">
    <property type="entry name" value="MFS_trans_sf"/>
</dbReference>
<feature type="transmembrane region" description="Helical" evidence="2">
    <location>
        <begin position="383"/>
        <end position="408"/>
    </location>
</feature>
<feature type="transmembrane region" description="Helical" evidence="2">
    <location>
        <begin position="124"/>
        <end position="151"/>
    </location>
</feature>
<dbReference type="InterPro" id="IPR039672">
    <property type="entry name" value="MFS_2"/>
</dbReference>
<dbReference type="KEGG" id="taer:GT409_14960"/>
<dbReference type="AlphaFoldDB" id="A0A6P1M9H4"/>
<dbReference type="GO" id="GO:0008643">
    <property type="term" value="P:carbohydrate transport"/>
    <property type="evidence" value="ECO:0007669"/>
    <property type="project" value="InterPro"/>
</dbReference>
<feature type="transmembrane region" description="Helical" evidence="2">
    <location>
        <begin position="92"/>
        <end position="109"/>
    </location>
</feature>
<feature type="transmembrane region" description="Helical" evidence="2">
    <location>
        <begin position="282"/>
        <end position="305"/>
    </location>
</feature>
<protein>
    <submittedName>
        <fullName evidence="3">MFS transporter</fullName>
    </submittedName>
</protein>
<feature type="transmembrane region" description="Helical" evidence="2">
    <location>
        <begin position="245"/>
        <end position="270"/>
    </location>
</feature>
<evidence type="ECO:0000313" key="3">
    <source>
        <dbReference type="EMBL" id="QHI70682.1"/>
    </source>
</evidence>
<comment type="similarity">
    <text evidence="1">Belongs to the sodium:galactoside symporter (TC 2.A.2) family.</text>
</comment>
<name>A0A6P1M9H4_9BACT</name>